<dbReference type="EMBL" id="LPHD01000049">
    <property type="protein sequence ID" value="KWA84084.1"/>
    <property type="molecule type" value="Genomic_DNA"/>
</dbReference>
<gene>
    <name evidence="1" type="ORF">WL29_22220</name>
</gene>
<name>A0A106QDG6_9BURK</name>
<accession>A0A106QDG6</accession>
<organism evidence="1 2">
    <name type="scientific">Burkholderia ubonensis</name>
    <dbReference type="NCBI Taxonomy" id="101571"/>
    <lineage>
        <taxon>Bacteria</taxon>
        <taxon>Pseudomonadati</taxon>
        <taxon>Pseudomonadota</taxon>
        <taxon>Betaproteobacteria</taxon>
        <taxon>Burkholderiales</taxon>
        <taxon>Burkholderiaceae</taxon>
        <taxon>Burkholderia</taxon>
        <taxon>Burkholderia cepacia complex</taxon>
    </lineage>
</organism>
<proteinExistence type="predicted"/>
<dbReference type="AlphaFoldDB" id="A0A106QDG6"/>
<evidence type="ECO:0000313" key="2">
    <source>
        <dbReference type="Proteomes" id="UP000060630"/>
    </source>
</evidence>
<evidence type="ECO:0000313" key="1">
    <source>
        <dbReference type="EMBL" id="KWA84084.1"/>
    </source>
</evidence>
<sequence length="135" mass="15577">MPKQPDYAFYRKRMLRQLLRDTRRVVDKLRRQGFISGKPGERLPDFNKTEIRRAMHIYDHSTDVEVAGICPEYGHVIGNPTNQCYLQQGQTHSGVGYTYYLLFRMELDGNRVVLIHAHPIGSEGRLQVDLAAGFN</sequence>
<reference evidence="1 2" key="1">
    <citation type="submission" date="2015-11" db="EMBL/GenBank/DDBJ databases">
        <title>Expanding the genomic diversity of Burkholderia species for the development of highly accurate diagnostics.</title>
        <authorList>
            <person name="Sahl J."/>
            <person name="Keim P."/>
            <person name="Wagner D."/>
        </authorList>
    </citation>
    <scope>NUCLEOTIDE SEQUENCE [LARGE SCALE GENOMIC DNA]</scope>
    <source>
        <strain evidence="1 2">MSMB2087WGS</strain>
    </source>
</reference>
<dbReference type="Proteomes" id="UP000060630">
    <property type="component" value="Unassembled WGS sequence"/>
</dbReference>
<comment type="caution">
    <text evidence="1">The sequence shown here is derived from an EMBL/GenBank/DDBJ whole genome shotgun (WGS) entry which is preliminary data.</text>
</comment>
<protein>
    <submittedName>
        <fullName evidence="1">Uncharacterized protein</fullName>
    </submittedName>
</protein>